<protein>
    <submittedName>
        <fullName evidence="2">Uncharacterized protein</fullName>
    </submittedName>
</protein>
<gene>
    <name evidence="2" type="ORF">N0B51_05740</name>
</gene>
<feature type="chain" id="PRO_5040796368" evidence="1">
    <location>
        <begin position="26"/>
        <end position="60"/>
    </location>
</feature>
<reference evidence="2" key="1">
    <citation type="submission" date="2022-09" db="EMBL/GenBank/DDBJ databases">
        <title>The genome sequence of Tsuneonella sp. YG55.</title>
        <authorList>
            <person name="Liu Y."/>
        </authorList>
    </citation>
    <scope>NUCLEOTIDE SEQUENCE</scope>
    <source>
        <strain evidence="2">YG55</strain>
    </source>
</reference>
<dbReference type="RefSeq" id="WP_259961294.1">
    <property type="nucleotide sequence ID" value="NZ_JAOAMV010000002.1"/>
</dbReference>
<comment type="caution">
    <text evidence="2">The sequence shown here is derived from an EMBL/GenBank/DDBJ whole genome shotgun (WGS) entry which is preliminary data.</text>
</comment>
<feature type="signal peptide" evidence="1">
    <location>
        <begin position="1"/>
        <end position="25"/>
    </location>
</feature>
<accession>A0A9X2VZY0</accession>
<dbReference type="AlphaFoldDB" id="A0A9X2VZY0"/>
<evidence type="ECO:0000256" key="1">
    <source>
        <dbReference type="SAM" id="SignalP"/>
    </source>
</evidence>
<evidence type="ECO:0000313" key="3">
    <source>
        <dbReference type="Proteomes" id="UP001142648"/>
    </source>
</evidence>
<keyword evidence="1" id="KW-0732">Signal</keyword>
<evidence type="ECO:0000313" key="2">
    <source>
        <dbReference type="EMBL" id="MCT2558477.1"/>
    </source>
</evidence>
<sequence>MTKPSPQLLFSAVVSALAMAMLALSGPTISSQTRSSHEGAPAAAGIELLSPPALPALFPR</sequence>
<proteinExistence type="predicted"/>
<dbReference type="Proteomes" id="UP001142648">
    <property type="component" value="Unassembled WGS sequence"/>
</dbReference>
<organism evidence="2 3">
    <name type="scientific">Tsuneonella litorea</name>
    <dbReference type="NCBI Taxonomy" id="2976475"/>
    <lineage>
        <taxon>Bacteria</taxon>
        <taxon>Pseudomonadati</taxon>
        <taxon>Pseudomonadota</taxon>
        <taxon>Alphaproteobacteria</taxon>
        <taxon>Sphingomonadales</taxon>
        <taxon>Erythrobacteraceae</taxon>
        <taxon>Tsuneonella</taxon>
    </lineage>
</organism>
<name>A0A9X2VZY0_9SPHN</name>
<keyword evidence="3" id="KW-1185">Reference proteome</keyword>
<dbReference type="EMBL" id="JAOAMV010000002">
    <property type="protein sequence ID" value="MCT2558477.1"/>
    <property type="molecule type" value="Genomic_DNA"/>
</dbReference>